<proteinExistence type="predicted"/>
<keyword evidence="2" id="KW-1185">Reference proteome</keyword>
<protein>
    <submittedName>
        <fullName evidence="1">Uncharacterized protein</fullName>
    </submittedName>
</protein>
<organism evidence="1 2">
    <name type="scientific">Arabidopsis thaliana x Arabidopsis arenosa</name>
    <dbReference type="NCBI Taxonomy" id="1240361"/>
    <lineage>
        <taxon>Eukaryota</taxon>
        <taxon>Viridiplantae</taxon>
        <taxon>Streptophyta</taxon>
        <taxon>Embryophyta</taxon>
        <taxon>Tracheophyta</taxon>
        <taxon>Spermatophyta</taxon>
        <taxon>Magnoliopsida</taxon>
        <taxon>eudicotyledons</taxon>
        <taxon>Gunneridae</taxon>
        <taxon>Pentapetalae</taxon>
        <taxon>rosids</taxon>
        <taxon>malvids</taxon>
        <taxon>Brassicales</taxon>
        <taxon>Brassicaceae</taxon>
        <taxon>Camelineae</taxon>
        <taxon>Arabidopsis</taxon>
    </lineage>
</organism>
<comment type="caution">
    <text evidence="1">The sequence shown here is derived from an EMBL/GenBank/DDBJ whole genome shotgun (WGS) entry which is preliminary data.</text>
</comment>
<accession>A0A8T2ET88</accession>
<evidence type="ECO:0000313" key="1">
    <source>
        <dbReference type="EMBL" id="KAG7627108.1"/>
    </source>
</evidence>
<gene>
    <name evidence="1" type="ORF">ISN45_At03g032690</name>
</gene>
<dbReference type="EMBL" id="JAEFBK010000003">
    <property type="protein sequence ID" value="KAG7627108.1"/>
    <property type="molecule type" value="Genomic_DNA"/>
</dbReference>
<name>A0A8T2ET88_9BRAS</name>
<reference evidence="1 2" key="1">
    <citation type="submission" date="2020-12" db="EMBL/GenBank/DDBJ databases">
        <title>Concerted genomic and epigenomic changes stabilize Arabidopsis allopolyploids.</title>
        <authorList>
            <person name="Chen Z."/>
        </authorList>
    </citation>
    <scope>NUCLEOTIDE SEQUENCE [LARGE SCALE GENOMIC DNA]</scope>
    <source>
        <strain evidence="1">Allo738</strain>
        <tissue evidence="1">Leaf</tissue>
    </source>
</reference>
<dbReference type="Pfam" id="PF05325">
    <property type="entry name" value="DUF730"/>
    <property type="match status" value="1"/>
</dbReference>
<dbReference type="AlphaFoldDB" id="A0A8T2ET88"/>
<evidence type="ECO:0000313" key="2">
    <source>
        <dbReference type="Proteomes" id="UP000694240"/>
    </source>
</evidence>
<dbReference type="Proteomes" id="UP000694240">
    <property type="component" value="Chromosome 3"/>
</dbReference>
<dbReference type="InterPro" id="IPR007989">
    <property type="entry name" value="DUF730"/>
</dbReference>
<sequence>MAQRSLFHDDSRVDEKTFSEGNEELDCMEIRMRMRYGENRRRNKGVPIEFDCNAKVVVATSRDPITSRKLYFSCPYEISDGLGRGCGFKRWWTVALCDEFDMIKEETIEMKKDQEAANKRIEAQTEKIFLMEKKFEMLEKNSSVWVLDLISYVAANTARRIPDLSPSAAASTVVAHMRNLLLTRLWLVISPRGHVLRELALRNSCSGRGAA</sequence>